<sequence length="299" mass="30030">MTTIQGTRAPSSGRTLLTPRALLVRGLLAGLVAGLLAFAVGFAVGEPPIDDAIALEESASASAPADEPAADHDHAEGTAAHSHASSSDEAGAEGHSHGESGPSRTTQKTAGLLTATVVVGTALGGLVALVAAGVMGRLGRPGRRIRPVEAVVLASALGFVAVALVPWMKYPAAPPAVGSGDTIGERTGLYFAFLLVSVLAAIGATYLGQRLWSSVSPFAGVVGGGLAYVAVVAVAATVMTPVNELGDFPADVLWEFRLSSLLTLAAMWAGIAVVLGALVGRLTAADDADRARRDLAASL</sequence>
<feature type="compositionally biased region" description="Low complexity" evidence="1">
    <location>
        <begin position="77"/>
        <end position="89"/>
    </location>
</feature>
<dbReference type="AlphaFoldDB" id="A0A6P0HLT9"/>
<feature type="transmembrane region" description="Helical" evidence="2">
    <location>
        <begin position="260"/>
        <end position="284"/>
    </location>
</feature>
<name>A0A6P0HLT9_9ACTN</name>
<dbReference type="EMBL" id="JAAGXA010000010">
    <property type="protein sequence ID" value="NEN79571.1"/>
    <property type="molecule type" value="Genomic_DNA"/>
</dbReference>
<feature type="region of interest" description="Disordered" evidence="1">
    <location>
        <begin position="59"/>
        <end position="107"/>
    </location>
</feature>
<protein>
    <submittedName>
        <fullName evidence="3">CbtA family protein</fullName>
    </submittedName>
</protein>
<keyword evidence="2" id="KW-1133">Transmembrane helix</keyword>
<feature type="transmembrane region" description="Helical" evidence="2">
    <location>
        <begin position="148"/>
        <end position="168"/>
    </location>
</feature>
<organism evidence="3 4">
    <name type="scientific">Nocardioides zeae</name>
    <dbReference type="NCBI Taxonomy" id="1457234"/>
    <lineage>
        <taxon>Bacteria</taxon>
        <taxon>Bacillati</taxon>
        <taxon>Actinomycetota</taxon>
        <taxon>Actinomycetes</taxon>
        <taxon>Propionibacteriales</taxon>
        <taxon>Nocardioidaceae</taxon>
        <taxon>Nocardioides</taxon>
    </lineage>
</organism>
<dbReference type="RefSeq" id="WP_163773118.1">
    <property type="nucleotide sequence ID" value="NZ_JAAGXA010000010.1"/>
</dbReference>
<dbReference type="Pfam" id="PF09490">
    <property type="entry name" value="CbtA"/>
    <property type="match status" value="1"/>
</dbReference>
<evidence type="ECO:0000256" key="2">
    <source>
        <dbReference type="SAM" id="Phobius"/>
    </source>
</evidence>
<keyword evidence="2" id="KW-0812">Transmembrane</keyword>
<reference evidence="3 4" key="1">
    <citation type="journal article" date="2014" name="Int. J. Syst. Evol. Microbiol.">
        <title>Nocardioides zeae sp. nov., isolated from the stem of Zea mays.</title>
        <authorList>
            <person name="Glaeser S.P."/>
            <person name="McInroy J.A."/>
            <person name="Busse H.J."/>
            <person name="Kampfer P."/>
        </authorList>
    </citation>
    <scope>NUCLEOTIDE SEQUENCE [LARGE SCALE GENOMIC DNA]</scope>
    <source>
        <strain evidence="3 4">JCM 30728</strain>
    </source>
</reference>
<comment type="caution">
    <text evidence="3">The sequence shown here is derived from an EMBL/GenBank/DDBJ whole genome shotgun (WGS) entry which is preliminary data.</text>
</comment>
<gene>
    <name evidence="3" type="ORF">G3T38_14925</name>
</gene>
<proteinExistence type="predicted"/>
<evidence type="ECO:0000313" key="3">
    <source>
        <dbReference type="EMBL" id="NEN79571.1"/>
    </source>
</evidence>
<accession>A0A6P0HLT9</accession>
<feature type="transmembrane region" description="Helical" evidence="2">
    <location>
        <begin position="112"/>
        <end position="136"/>
    </location>
</feature>
<feature type="transmembrane region" description="Helical" evidence="2">
    <location>
        <begin position="188"/>
        <end position="207"/>
    </location>
</feature>
<feature type="transmembrane region" description="Helical" evidence="2">
    <location>
        <begin position="219"/>
        <end position="240"/>
    </location>
</feature>
<dbReference type="Proteomes" id="UP000468687">
    <property type="component" value="Unassembled WGS sequence"/>
</dbReference>
<dbReference type="InterPro" id="IPR012666">
    <property type="entry name" value="CbtA_put"/>
</dbReference>
<evidence type="ECO:0000256" key="1">
    <source>
        <dbReference type="SAM" id="MobiDB-lite"/>
    </source>
</evidence>
<keyword evidence="4" id="KW-1185">Reference proteome</keyword>
<keyword evidence="2" id="KW-0472">Membrane</keyword>
<feature type="transmembrane region" description="Helical" evidence="2">
    <location>
        <begin position="21"/>
        <end position="44"/>
    </location>
</feature>
<evidence type="ECO:0000313" key="4">
    <source>
        <dbReference type="Proteomes" id="UP000468687"/>
    </source>
</evidence>